<dbReference type="PROSITE" id="PS00028">
    <property type="entry name" value="ZINC_FINGER_C2H2_1"/>
    <property type="match status" value="4"/>
</dbReference>
<dbReference type="PANTHER" id="PTHR24406">
    <property type="entry name" value="TRANSCRIPTIONAL REPRESSOR CTCFL-RELATED"/>
    <property type="match status" value="1"/>
</dbReference>
<evidence type="ECO:0000256" key="1">
    <source>
        <dbReference type="ARBA" id="ARBA00004123"/>
    </source>
</evidence>
<keyword evidence="9" id="KW-1133">Transmembrane helix</keyword>
<dbReference type="SMART" id="SM00355">
    <property type="entry name" value="ZnF_C2H2"/>
    <property type="match status" value="8"/>
</dbReference>
<dbReference type="InterPro" id="IPR036236">
    <property type="entry name" value="Znf_C2H2_sf"/>
</dbReference>
<evidence type="ECO:0000256" key="5">
    <source>
        <dbReference type="ARBA" id="ARBA00022833"/>
    </source>
</evidence>
<dbReference type="GO" id="GO:0008270">
    <property type="term" value="F:zinc ion binding"/>
    <property type="evidence" value="ECO:0007669"/>
    <property type="project" value="UniProtKB-KW"/>
</dbReference>
<feature type="transmembrane region" description="Helical" evidence="9">
    <location>
        <begin position="12"/>
        <end position="35"/>
    </location>
</feature>
<evidence type="ECO:0000256" key="7">
    <source>
        <dbReference type="PROSITE-ProRule" id="PRU00042"/>
    </source>
</evidence>
<evidence type="ECO:0000256" key="8">
    <source>
        <dbReference type="SAM" id="MobiDB-lite"/>
    </source>
</evidence>
<dbReference type="PROSITE" id="PS50157">
    <property type="entry name" value="ZINC_FINGER_C2H2_2"/>
    <property type="match status" value="2"/>
</dbReference>
<keyword evidence="5" id="KW-0862">Zinc</keyword>
<evidence type="ECO:0000256" key="4">
    <source>
        <dbReference type="ARBA" id="ARBA00022771"/>
    </source>
</evidence>
<keyword evidence="2" id="KW-0479">Metal-binding</keyword>
<evidence type="ECO:0000259" key="10">
    <source>
        <dbReference type="PROSITE" id="PS50157"/>
    </source>
</evidence>
<keyword evidence="9" id="KW-0812">Transmembrane</keyword>
<organism evidence="11 12">
    <name type="scientific">Romanomermis culicivorax</name>
    <name type="common">Nematode worm</name>
    <dbReference type="NCBI Taxonomy" id="13658"/>
    <lineage>
        <taxon>Eukaryota</taxon>
        <taxon>Metazoa</taxon>
        <taxon>Ecdysozoa</taxon>
        <taxon>Nematoda</taxon>
        <taxon>Enoplea</taxon>
        <taxon>Dorylaimia</taxon>
        <taxon>Mermithida</taxon>
        <taxon>Mermithoidea</taxon>
        <taxon>Mermithidae</taxon>
        <taxon>Romanomermis</taxon>
    </lineage>
</organism>
<keyword evidence="4 7" id="KW-0863">Zinc-finger</keyword>
<feature type="domain" description="C2H2-type" evidence="10">
    <location>
        <begin position="258"/>
        <end position="286"/>
    </location>
</feature>
<name>A0A915JJ92_ROMCU</name>
<evidence type="ECO:0000256" key="3">
    <source>
        <dbReference type="ARBA" id="ARBA00022737"/>
    </source>
</evidence>
<evidence type="ECO:0000313" key="11">
    <source>
        <dbReference type="Proteomes" id="UP000887565"/>
    </source>
</evidence>
<evidence type="ECO:0000313" key="12">
    <source>
        <dbReference type="WBParaSite" id="nRc.2.0.1.t26183-RA"/>
    </source>
</evidence>
<dbReference type="SUPFAM" id="SSF57667">
    <property type="entry name" value="beta-beta-alpha zinc fingers"/>
    <property type="match status" value="1"/>
</dbReference>
<feature type="compositionally biased region" description="Low complexity" evidence="8">
    <location>
        <begin position="412"/>
        <end position="427"/>
    </location>
</feature>
<proteinExistence type="predicted"/>
<comment type="subcellular location">
    <subcellularLocation>
        <location evidence="1">Nucleus</location>
    </subcellularLocation>
</comment>
<keyword evidence="9" id="KW-0472">Membrane</keyword>
<evidence type="ECO:0000256" key="9">
    <source>
        <dbReference type="SAM" id="Phobius"/>
    </source>
</evidence>
<feature type="region of interest" description="Disordered" evidence="8">
    <location>
        <begin position="411"/>
        <end position="434"/>
    </location>
</feature>
<reference evidence="12" key="1">
    <citation type="submission" date="2022-11" db="UniProtKB">
        <authorList>
            <consortium name="WormBaseParasite"/>
        </authorList>
    </citation>
    <scope>IDENTIFICATION</scope>
</reference>
<evidence type="ECO:0000256" key="6">
    <source>
        <dbReference type="ARBA" id="ARBA00023242"/>
    </source>
</evidence>
<dbReference type="InterPro" id="IPR050888">
    <property type="entry name" value="ZnF_C2H2-type_TF"/>
</dbReference>
<protein>
    <submittedName>
        <fullName evidence="12">C2H2-type domain-containing protein</fullName>
    </submittedName>
</protein>
<dbReference type="OMA" id="TCHKLLH"/>
<dbReference type="GO" id="GO:0005634">
    <property type="term" value="C:nucleus"/>
    <property type="evidence" value="ECO:0007669"/>
    <property type="project" value="UniProtKB-SubCell"/>
</dbReference>
<keyword evidence="3" id="KW-0677">Repeat</keyword>
<dbReference type="AlphaFoldDB" id="A0A915JJ92"/>
<dbReference type="WBParaSite" id="nRc.2.0.1.t26183-RA">
    <property type="protein sequence ID" value="nRc.2.0.1.t26183-RA"/>
    <property type="gene ID" value="nRc.2.0.1.g26183"/>
</dbReference>
<sequence length="494" mass="55006">MTSAQYVISLRTACLIYIFCNFGPPAIISILRVGLMRCNTCGLSCSTVTEQAAHNLRHGIHGSFCCPFCGSCFVTELSMQRHMIRHCCEEWVMCRECGMCYKNIRLLALHFQTQHGKIHGATDMTCLPCNMNISTPQYHILTSHMVMALRMPRALYLDVKVFRTSTLSTPRLFDHRLFKQVYVCRVCKFNFVTALAAQKHHVSSHNGFAVFWTVICSADVLLVDENTDCKCGHCSFGGQFKKLLPHLNAKHSVEQSVYFCGSCDDRFDNPHDLIYHTQFNHKIPRKSMLGGDVEPGSDRTNVSEGSTSAHLVRFPNFSPLYCLLCGTCVADSAFVNHVASHRLPWSASGAISLHICLICGICFVEMEAQILCAHALAHAVTCNTSTSDKFYEFPYVTCRCEIGNLKLDTEKSNSNTGGSTSNVASSNRELPSQDNTSDITVIASADSTSIFERTADCLEPPHCDICHSVLSWNGPKVLSHYLESHCSIEKNQDY</sequence>
<evidence type="ECO:0000256" key="2">
    <source>
        <dbReference type="ARBA" id="ARBA00022723"/>
    </source>
</evidence>
<accession>A0A915JJ92</accession>
<dbReference type="Proteomes" id="UP000887565">
    <property type="component" value="Unplaced"/>
</dbReference>
<dbReference type="InterPro" id="IPR013087">
    <property type="entry name" value="Znf_C2H2_type"/>
</dbReference>
<feature type="domain" description="C2H2-type" evidence="10">
    <location>
        <begin position="64"/>
        <end position="91"/>
    </location>
</feature>
<keyword evidence="11" id="KW-1185">Reference proteome</keyword>
<dbReference type="Gene3D" id="3.30.160.60">
    <property type="entry name" value="Classic Zinc Finger"/>
    <property type="match status" value="1"/>
</dbReference>
<keyword evidence="6" id="KW-0539">Nucleus</keyword>